<dbReference type="PANTHER" id="PTHR11142:SF5">
    <property type="entry name" value="TRNA PSEUDOURIDINE(38_39) SYNTHASE"/>
    <property type="match status" value="1"/>
</dbReference>
<proteinExistence type="inferred from homology"/>
<evidence type="ECO:0000313" key="6">
    <source>
        <dbReference type="EMBL" id="OMH81280.1"/>
    </source>
</evidence>
<dbReference type="Gene3D" id="3.30.70.580">
    <property type="entry name" value="Pseudouridine synthase I, catalytic domain, N-terminal subdomain"/>
    <property type="match status" value="1"/>
</dbReference>
<gene>
    <name evidence="6" type="ORF">AX774_g5269</name>
</gene>
<dbReference type="Gene3D" id="3.30.70.660">
    <property type="entry name" value="Pseudouridine synthase I, catalytic domain, C-terminal subdomain"/>
    <property type="match status" value="1"/>
</dbReference>
<keyword evidence="3" id="KW-0413">Isomerase</keyword>
<evidence type="ECO:0000256" key="3">
    <source>
        <dbReference type="ARBA" id="ARBA00023235"/>
    </source>
</evidence>
<evidence type="ECO:0000256" key="1">
    <source>
        <dbReference type="ARBA" id="ARBA00009375"/>
    </source>
</evidence>
<dbReference type="InterPro" id="IPR020103">
    <property type="entry name" value="PsdUridine_synth_cat_dom_sf"/>
</dbReference>
<dbReference type="GO" id="GO:0003723">
    <property type="term" value="F:RNA binding"/>
    <property type="evidence" value="ECO:0007669"/>
    <property type="project" value="InterPro"/>
</dbReference>
<evidence type="ECO:0000259" key="5">
    <source>
        <dbReference type="Pfam" id="PF01416"/>
    </source>
</evidence>
<dbReference type="OrthoDB" id="25767at2759"/>
<feature type="compositionally biased region" description="Basic and acidic residues" evidence="4">
    <location>
        <begin position="57"/>
        <end position="74"/>
    </location>
</feature>
<dbReference type="InterPro" id="IPR001406">
    <property type="entry name" value="PsdUridine_synth_TruA"/>
</dbReference>
<dbReference type="Pfam" id="PF01416">
    <property type="entry name" value="PseudoU_synth_1"/>
    <property type="match status" value="1"/>
</dbReference>
<dbReference type="EMBL" id="LSSK01000938">
    <property type="protein sequence ID" value="OMH81280.1"/>
    <property type="molecule type" value="Genomic_DNA"/>
</dbReference>
<dbReference type="GO" id="GO:1990481">
    <property type="term" value="P:mRNA pseudouridine synthesis"/>
    <property type="evidence" value="ECO:0007669"/>
    <property type="project" value="TreeGrafter"/>
</dbReference>
<protein>
    <submittedName>
        <fullName evidence="6">tRNA pseudouridine(38/39) synthase</fullName>
    </submittedName>
</protein>
<dbReference type="PANTHER" id="PTHR11142">
    <property type="entry name" value="PSEUDOURIDYLATE SYNTHASE"/>
    <property type="match status" value="1"/>
</dbReference>
<organism evidence="6 7">
    <name type="scientific">Zancudomyces culisetae</name>
    <name type="common">Gut fungus</name>
    <name type="synonym">Smittium culisetae</name>
    <dbReference type="NCBI Taxonomy" id="1213189"/>
    <lineage>
        <taxon>Eukaryota</taxon>
        <taxon>Fungi</taxon>
        <taxon>Fungi incertae sedis</taxon>
        <taxon>Zoopagomycota</taxon>
        <taxon>Kickxellomycotina</taxon>
        <taxon>Harpellomycetes</taxon>
        <taxon>Harpellales</taxon>
        <taxon>Legeriomycetaceae</taxon>
        <taxon>Zancudomyces</taxon>
    </lineage>
</organism>
<dbReference type="GO" id="GO:0005737">
    <property type="term" value="C:cytoplasm"/>
    <property type="evidence" value="ECO:0007669"/>
    <property type="project" value="TreeGrafter"/>
</dbReference>
<keyword evidence="2" id="KW-0819">tRNA processing</keyword>
<reference evidence="7" key="1">
    <citation type="submission" date="2017-01" db="EMBL/GenBank/DDBJ databases">
        <authorList>
            <person name="Wang Y."/>
            <person name="White M."/>
            <person name="Kvist S."/>
            <person name="Moncalvo J.-M."/>
        </authorList>
    </citation>
    <scope>NUCLEOTIDE SEQUENCE [LARGE SCALE GENOMIC DNA]</scope>
    <source>
        <strain evidence="7">COL-18-3</strain>
    </source>
</reference>
<evidence type="ECO:0000256" key="2">
    <source>
        <dbReference type="ARBA" id="ARBA00022694"/>
    </source>
</evidence>
<dbReference type="InterPro" id="IPR041707">
    <property type="entry name" value="Pus3-like"/>
</dbReference>
<dbReference type="InterPro" id="IPR020094">
    <property type="entry name" value="TruA/RsuA/RluB/E/F_N"/>
</dbReference>
<accession>A0A1R1PJX5</accession>
<comment type="similarity">
    <text evidence="1">Belongs to the tRNA pseudouridine synthase TruA family.</text>
</comment>
<feature type="region of interest" description="Disordered" evidence="4">
    <location>
        <begin position="54"/>
        <end position="74"/>
    </location>
</feature>
<dbReference type="InterPro" id="IPR020097">
    <property type="entry name" value="PsdUridine_synth_TruA_a/b_dom"/>
</dbReference>
<dbReference type="NCBIfam" id="TIGR00071">
    <property type="entry name" value="hisT_truA"/>
    <property type="match status" value="1"/>
</dbReference>
<keyword evidence="7" id="KW-1185">Reference proteome</keyword>
<feature type="domain" description="Pseudouridine synthase I TruA alpha/beta" evidence="5">
    <location>
        <begin position="257"/>
        <end position="378"/>
    </location>
</feature>
<evidence type="ECO:0000313" key="7">
    <source>
        <dbReference type="Proteomes" id="UP000188320"/>
    </source>
</evidence>
<dbReference type="GO" id="GO:0005634">
    <property type="term" value="C:nucleus"/>
    <property type="evidence" value="ECO:0007669"/>
    <property type="project" value="TreeGrafter"/>
</dbReference>
<evidence type="ECO:0000256" key="4">
    <source>
        <dbReference type="SAM" id="MobiDB-lite"/>
    </source>
</evidence>
<dbReference type="InterPro" id="IPR020095">
    <property type="entry name" value="PsdUridine_synth_TruA_C"/>
</dbReference>
<dbReference type="GO" id="GO:0009982">
    <property type="term" value="F:pseudouridine synthase activity"/>
    <property type="evidence" value="ECO:0007669"/>
    <property type="project" value="InterPro"/>
</dbReference>
<dbReference type="HAMAP" id="MF_00171">
    <property type="entry name" value="TruA"/>
    <property type="match status" value="1"/>
</dbReference>
<dbReference type="SUPFAM" id="SSF55120">
    <property type="entry name" value="Pseudouridine synthase"/>
    <property type="match status" value="1"/>
</dbReference>
<dbReference type="CDD" id="cd02569">
    <property type="entry name" value="PseudoU_synth_ScPus3"/>
    <property type="match status" value="1"/>
</dbReference>
<dbReference type="Proteomes" id="UP000188320">
    <property type="component" value="Unassembled WGS sequence"/>
</dbReference>
<dbReference type="AlphaFoldDB" id="A0A1R1PJX5"/>
<name>A0A1R1PJX5_ZANCU</name>
<dbReference type="GO" id="GO:0031119">
    <property type="term" value="P:tRNA pseudouridine synthesis"/>
    <property type="evidence" value="ECO:0007669"/>
    <property type="project" value="TreeGrafter"/>
</dbReference>
<comment type="caution">
    <text evidence="6">The sequence shown here is derived from an EMBL/GenBank/DDBJ whole genome shotgun (WGS) entry which is preliminary data.</text>
</comment>
<sequence length="511" mass="58582">MSTSNLSTVNGCPVTEYDNVERSNLIARIQQLETELSKRDLDLKKLRNKLSTQNRNIHMDYTDRRKDSKKNKSGEFDIKKYPRRKIALKVSYFGWDYYGFTKNGNLLDDEKGKEEQETWPTVEGELFIALKRCHMIVNEADCDYSRCGRTDKGVSGFGQVISLYVRTKGEFVEQTAGDSDQELYMDPINNGKAVKLPSEEAEFPYPKMLNSLLPQYIRVIAWSPVNSEFSARFSCKARQYRYIFPKQNLDIEAMNKAAQLYMGTHDFRNFCKLDLGKNIKNFERTILEAKVVPLEFSPLNPFFGDSKEMGSWYQFRVKGTAFLWHQVRCLVAILFLVGQGLESPSIISKMMDINCFSGKPEYEMASDIPLILEDCEYSESDVNWVYFNGNSSDYSSLTLLDKGLNSMWQELGIKAITSTLLLYKMNTLPLVSQASTTSEDVGSESSLTCWQDLRKTNLSNSKAPEIIAGGGKVLNIKNYIPIEKRKCNEPVELRNKRFREKMALKLPNEQL</sequence>